<dbReference type="RefSeq" id="WP_134825655.1">
    <property type="nucleotide sequence ID" value="NZ_CP116235.1"/>
</dbReference>
<proteinExistence type="predicted"/>
<evidence type="ECO:0000313" key="1">
    <source>
        <dbReference type="EMBL" id="TFH82100.1"/>
    </source>
</evidence>
<dbReference type="InterPro" id="IPR003458">
    <property type="entry name" value="Phage_T4_Gp38_tail_assem"/>
</dbReference>
<dbReference type="Pfam" id="PF02413">
    <property type="entry name" value="Caudo_TAP"/>
    <property type="match status" value="1"/>
</dbReference>
<reference evidence="1 2" key="1">
    <citation type="submission" date="2019-03" db="EMBL/GenBank/DDBJ databases">
        <title>Draft genome sequence of humic substances-degrading Pseudomonas kribbensis CHA-19 from forest soil.</title>
        <authorList>
            <person name="Kim D."/>
        </authorList>
    </citation>
    <scope>NUCLEOTIDE SEQUENCE [LARGE SCALE GENOMIC DNA]</scope>
    <source>
        <strain evidence="1 2">CHA-19</strain>
    </source>
</reference>
<dbReference type="Proteomes" id="UP000297555">
    <property type="component" value="Unassembled WGS sequence"/>
</dbReference>
<organism evidence="1 2">
    <name type="scientific">Pseudomonas kribbensis</name>
    <dbReference type="NCBI Taxonomy" id="1628086"/>
    <lineage>
        <taxon>Bacteria</taxon>
        <taxon>Pseudomonadati</taxon>
        <taxon>Pseudomonadota</taxon>
        <taxon>Gammaproteobacteria</taxon>
        <taxon>Pseudomonadales</taxon>
        <taxon>Pseudomonadaceae</taxon>
        <taxon>Pseudomonas</taxon>
    </lineage>
</organism>
<dbReference type="EMBL" id="SPDQ01000010">
    <property type="protein sequence ID" value="TFH82100.1"/>
    <property type="molecule type" value="Genomic_DNA"/>
</dbReference>
<protein>
    <submittedName>
        <fullName evidence="1">Tail assembly chaperone</fullName>
    </submittedName>
</protein>
<evidence type="ECO:0000313" key="2">
    <source>
        <dbReference type="Proteomes" id="UP000297555"/>
    </source>
</evidence>
<sequence length="138" mass="15638">MKKYVRVVDGKVDNIFETNNPITDDFPATQVWVDVTALPKIDYSWNAVKTNGVWTFTDSDMWGQPSQLSNQLRAERSRRFDRVNATLLATALEQKVELGLATPADIAGLQAYKQFFIDMSNVNKQPGYPLTITWPEVP</sequence>
<dbReference type="AlphaFoldDB" id="A0A4Y8VNJ8"/>
<gene>
    <name evidence="1" type="ORF">E4J90_05215</name>
</gene>
<comment type="caution">
    <text evidence="1">The sequence shown here is derived from an EMBL/GenBank/DDBJ whole genome shotgun (WGS) entry which is preliminary data.</text>
</comment>
<name>A0A4Y8VNJ8_9PSED</name>
<dbReference type="OrthoDB" id="8596093at2"/>
<accession>A0A4Y8VNJ8</accession>